<feature type="compositionally biased region" description="Polar residues" evidence="1">
    <location>
        <begin position="1"/>
        <end position="15"/>
    </location>
</feature>
<dbReference type="Gene3D" id="3.20.20.140">
    <property type="entry name" value="Metal-dependent hydrolases"/>
    <property type="match status" value="1"/>
</dbReference>
<dbReference type="EMBL" id="MHNW01000047">
    <property type="protein sequence ID" value="OGZ52436.1"/>
    <property type="molecule type" value="Genomic_DNA"/>
</dbReference>
<dbReference type="PANTHER" id="PTHR43137">
    <property type="entry name" value="DIHYDROOROTASE"/>
    <property type="match status" value="1"/>
</dbReference>
<dbReference type="InterPro" id="IPR004721">
    <property type="entry name" value="DHOdimr"/>
</dbReference>
<dbReference type="PANTHER" id="PTHR43137:SF1">
    <property type="entry name" value="DIHYDROOROTASE"/>
    <property type="match status" value="1"/>
</dbReference>
<accession>A0A1G2GQE7</accession>
<dbReference type="InterPro" id="IPR032466">
    <property type="entry name" value="Metal_Hydrolase"/>
</dbReference>
<sequence>MQKTVSDGTRKTLTGTFDGHGHLRRNKKRMMQTVARDVLAEFCGMVVMPNPKPPITTTDLALEYAGEISSAAPQRDNPRFNWVLTCYLTDETKADDVIRGVEEDIWQAVKYMPANGSTNTAHAVTSIERIYPLLEKLEEYTRQNGRKKKIPVLWHGETVGENIDPFDSERVFMEKDLPPVRKCFPNLPIVLEHITTREAAWFVEEDKGPTWATLTPQHLLFDRSRIFQRGTVAAGTFERGFFPSMVCWPLLKEKKDREALLALIKGPARKRVGLGTDRAPHDYEEAKVPTKECGAGGCYPWRVALGMYAMAHEEAGALDYLEDFACRNIPIAVYELPQGQNEIVLVKSAASPIEIPGRIEIEDGFIVPMLHGEKTPWRIETSE</sequence>
<dbReference type="PIRSF" id="PIRSF001237">
    <property type="entry name" value="DHOdimr"/>
    <property type="match status" value="1"/>
</dbReference>
<protein>
    <submittedName>
        <fullName evidence="2">Uncharacterized protein</fullName>
    </submittedName>
</protein>
<name>A0A1G2GQE7_9BACT</name>
<gene>
    <name evidence="2" type="ORF">A3B25_01970</name>
</gene>
<dbReference type="GO" id="GO:0004151">
    <property type="term" value="F:dihydroorotase activity"/>
    <property type="evidence" value="ECO:0007669"/>
    <property type="project" value="InterPro"/>
</dbReference>
<comment type="caution">
    <text evidence="2">The sequence shown here is derived from an EMBL/GenBank/DDBJ whole genome shotgun (WGS) entry which is preliminary data.</text>
</comment>
<evidence type="ECO:0000256" key="1">
    <source>
        <dbReference type="SAM" id="MobiDB-lite"/>
    </source>
</evidence>
<proteinExistence type="predicted"/>
<dbReference type="UniPathway" id="UPA00070">
    <property type="reaction ID" value="UER00117"/>
</dbReference>
<organism evidence="2 3">
    <name type="scientific">Candidatus Ryanbacteria bacterium RIFCSPLOWO2_01_FULL_48_26</name>
    <dbReference type="NCBI Taxonomy" id="1802126"/>
    <lineage>
        <taxon>Bacteria</taxon>
        <taxon>Candidatus Ryaniibacteriota</taxon>
    </lineage>
</organism>
<dbReference type="GO" id="GO:0005829">
    <property type="term" value="C:cytosol"/>
    <property type="evidence" value="ECO:0007669"/>
    <property type="project" value="TreeGrafter"/>
</dbReference>
<dbReference type="SUPFAM" id="SSF51556">
    <property type="entry name" value="Metallo-dependent hydrolases"/>
    <property type="match status" value="1"/>
</dbReference>
<dbReference type="Proteomes" id="UP000179106">
    <property type="component" value="Unassembled WGS sequence"/>
</dbReference>
<dbReference type="GO" id="GO:0006207">
    <property type="term" value="P:'de novo' pyrimidine nucleobase biosynthetic process"/>
    <property type="evidence" value="ECO:0007669"/>
    <property type="project" value="TreeGrafter"/>
</dbReference>
<evidence type="ECO:0000313" key="2">
    <source>
        <dbReference type="EMBL" id="OGZ52436.1"/>
    </source>
</evidence>
<reference evidence="2 3" key="1">
    <citation type="journal article" date="2016" name="Nat. Commun.">
        <title>Thousands of microbial genomes shed light on interconnected biogeochemical processes in an aquifer system.</title>
        <authorList>
            <person name="Anantharaman K."/>
            <person name="Brown C.T."/>
            <person name="Hug L.A."/>
            <person name="Sharon I."/>
            <person name="Castelle C.J."/>
            <person name="Probst A.J."/>
            <person name="Thomas B.C."/>
            <person name="Singh A."/>
            <person name="Wilkins M.J."/>
            <person name="Karaoz U."/>
            <person name="Brodie E.L."/>
            <person name="Williams K.H."/>
            <person name="Hubbard S.S."/>
            <person name="Banfield J.F."/>
        </authorList>
    </citation>
    <scope>NUCLEOTIDE SEQUENCE [LARGE SCALE GENOMIC DNA]</scope>
</reference>
<feature type="region of interest" description="Disordered" evidence="1">
    <location>
        <begin position="1"/>
        <end position="25"/>
    </location>
</feature>
<evidence type="ECO:0000313" key="3">
    <source>
        <dbReference type="Proteomes" id="UP000179106"/>
    </source>
</evidence>
<dbReference type="GO" id="GO:0044205">
    <property type="term" value="P:'de novo' UMP biosynthetic process"/>
    <property type="evidence" value="ECO:0007669"/>
    <property type="project" value="UniProtKB-UniPathway"/>
</dbReference>
<dbReference type="AlphaFoldDB" id="A0A1G2GQE7"/>
<dbReference type="STRING" id="1802126.A3B25_01970"/>